<feature type="transmembrane region" description="Helical" evidence="6">
    <location>
        <begin position="277"/>
        <end position="297"/>
    </location>
</feature>
<gene>
    <name evidence="7" type="ORF">SAMN05421781_0147</name>
</gene>
<keyword evidence="8" id="KW-1185">Reference proteome</keyword>
<feature type="transmembrane region" description="Helical" evidence="6">
    <location>
        <begin position="211"/>
        <end position="237"/>
    </location>
</feature>
<accession>A0A1H2Q5T3</accession>
<dbReference type="NCBIfam" id="TIGR02872">
    <property type="entry name" value="spore_ytvI"/>
    <property type="match status" value="1"/>
</dbReference>
<dbReference type="OrthoDB" id="9774361at2"/>
<organism evidence="7 8">
    <name type="scientific">Marinococcus luteus</name>
    <dbReference type="NCBI Taxonomy" id="1122204"/>
    <lineage>
        <taxon>Bacteria</taxon>
        <taxon>Bacillati</taxon>
        <taxon>Bacillota</taxon>
        <taxon>Bacilli</taxon>
        <taxon>Bacillales</taxon>
        <taxon>Bacillaceae</taxon>
        <taxon>Marinococcus</taxon>
    </lineage>
</organism>
<dbReference type="STRING" id="1122204.SAMN05421781_0147"/>
<comment type="similarity">
    <text evidence="2">Belongs to the autoinducer-2 exporter (AI-2E) (TC 2.A.86) family.</text>
</comment>
<dbReference type="AlphaFoldDB" id="A0A1H2Q5T3"/>
<dbReference type="Proteomes" id="UP000199488">
    <property type="component" value="Unassembled WGS sequence"/>
</dbReference>
<feature type="transmembrane region" description="Helical" evidence="6">
    <location>
        <begin position="243"/>
        <end position="265"/>
    </location>
</feature>
<evidence type="ECO:0000313" key="8">
    <source>
        <dbReference type="Proteomes" id="UP000199488"/>
    </source>
</evidence>
<proteinExistence type="inferred from homology"/>
<dbReference type="RefSeq" id="WP_091610161.1">
    <property type="nucleotide sequence ID" value="NZ_FNNC01000001.1"/>
</dbReference>
<name>A0A1H2Q5T3_9BACI</name>
<evidence type="ECO:0000313" key="7">
    <source>
        <dbReference type="EMBL" id="SDW02148.1"/>
    </source>
</evidence>
<keyword evidence="4 6" id="KW-1133">Transmembrane helix</keyword>
<evidence type="ECO:0000256" key="3">
    <source>
        <dbReference type="ARBA" id="ARBA00022692"/>
    </source>
</evidence>
<keyword evidence="3 6" id="KW-0812">Transmembrane</keyword>
<evidence type="ECO:0000256" key="2">
    <source>
        <dbReference type="ARBA" id="ARBA00009773"/>
    </source>
</evidence>
<evidence type="ECO:0000256" key="5">
    <source>
        <dbReference type="ARBA" id="ARBA00023136"/>
    </source>
</evidence>
<evidence type="ECO:0000256" key="6">
    <source>
        <dbReference type="SAM" id="Phobius"/>
    </source>
</evidence>
<evidence type="ECO:0000256" key="1">
    <source>
        <dbReference type="ARBA" id="ARBA00004141"/>
    </source>
</evidence>
<comment type="subcellular location">
    <subcellularLocation>
        <location evidence="1">Membrane</location>
        <topology evidence="1">Multi-pass membrane protein</topology>
    </subcellularLocation>
</comment>
<dbReference type="PANTHER" id="PTHR21716:SF68">
    <property type="entry name" value="TRANSPORT PROTEIN YTVI-RELATED"/>
    <property type="match status" value="1"/>
</dbReference>
<protein>
    <submittedName>
        <fullName evidence="7">Sporulation integral membrane protein YtvI</fullName>
    </submittedName>
</protein>
<keyword evidence="5 6" id="KW-0472">Membrane</keyword>
<dbReference type="GO" id="GO:0016020">
    <property type="term" value="C:membrane"/>
    <property type="evidence" value="ECO:0007669"/>
    <property type="project" value="UniProtKB-SubCell"/>
</dbReference>
<dbReference type="PANTHER" id="PTHR21716">
    <property type="entry name" value="TRANSMEMBRANE PROTEIN"/>
    <property type="match status" value="1"/>
</dbReference>
<evidence type="ECO:0000256" key="4">
    <source>
        <dbReference type="ARBA" id="ARBA00022989"/>
    </source>
</evidence>
<feature type="transmembrane region" description="Helical" evidence="6">
    <location>
        <begin position="9"/>
        <end position="27"/>
    </location>
</feature>
<feature type="transmembrane region" description="Helical" evidence="6">
    <location>
        <begin position="63"/>
        <end position="85"/>
    </location>
</feature>
<dbReference type="GO" id="GO:0055085">
    <property type="term" value="P:transmembrane transport"/>
    <property type="evidence" value="ECO:0007669"/>
    <property type="project" value="TreeGrafter"/>
</dbReference>
<feature type="transmembrane region" description="Helical" evidence="6">
    <location>
        <begin position="156"/>
        <end position="178"/>
    </location>
</feature>
<sequence>MTALLTKKNIFRFIGIVLALVALYFILPVSGPIILAWLTALALSPAVRLAMRSLKIKRPFSVMIVFSAFLLLLILLGYLLITQVITQVVAFSKNLPTYISNLVETVENIQTGLNNRYEQWNLPQDTIDQINDRIAEMLTGLQENIASDDLLNQATAIIASIPGYLIMFLVYLIALYLFMIDLPRLTDKFYSFLKPETTEKFQFMTSRLAEVILGFFKAQFLVSLIILAVTFIGLMIFTPEVAIVMSLIIWAVDFIPIIGSIAILAPWSIYMYISGDLVLGTQLLALGIVLLIIRRTVEPKVMGHHIGLSPLATLISLYLGLTLLGVVGFIVGPLAVIAFTSAREAGLIKLNFRL</sequence>
<reference evidence="7 8" key="1">
    <citation type="submission" date="2016-10" db="EMBL/GenBank/DDBJ databases">
        <authorList>
            <person name="de Groot N.N."/>
        </authorList>
    </citation>
    <scope>NUCLEOTIDE SEQUENCE [LARGE SCALE GENOMIC DNA]</scope>
    <source>
        <strain evidence="7 8">DSM 23126</strain>
    </source>
</reference>
<dbReference type="InterPro" id="IPR014227">
    <property type="entry name" value="YtvI-like"/>
</dbReference>
<dbReference type="InterPro" id="IPR002549">
    <property type="entry name" value="AI-2E-like"/>
</dbReference>
<feature type="transmembrane region" description="Helical" evidence="6">
    <location>
        <begin position="317"/>
        <end position="339"/>
    </location>
</feature>
<dbReference type="EMBL" id="FNNC01000001">
    <property type="protein sequence ID" value="SDW02148.1"/>
    <property type="molecule type" value="Genomic_DNA"/>
</dbReference>
<dbReference type="Pfam" id="PF01594">
    <property type="entry name" value="AI-2E_transport"/>
    <property type="match status" value="1"/>
</dbReference>